<feature type="region of interest" description="Disordered" evidence="1">
    <location>
        <begin position="1327"/>
        <end position="1388"/>
    </location>
</feature>
<proteinExistence type="predicted"/>
<keyword evidence="2" id="KW-0472">Membrane</keyword>
<organism evidence="5 6">
    <name type="scientific">Tropilaelaps mercedesae</name>
    <dbReference type="NCBI Taxonomy" id="418985"/>
    <lineage>
        <taxon>Eukaryota</taxon>
        <taxon>Metazoa</taxon>
        <taxon>Ecdysozoa</taxon>
        <taxon>Arthropoda</taxon>
        <taxon>Chelicerata</taxon>
        <taxon>Arachnida</taxon>
        <taxon>Acari</taxon>
        <taxon>Parasitiformes</taxon>
        <taxon>Mesostigmata</taxon>
        <taxon>Gamasina</taxon>
        <taxon>Dermanyssoidea</taxon>
        <taxon>Laelapidae</taxon>
        <taxon>Tropilaelaps</taxon>
    </lineage>
</organism>
<dbReference type="SMART" id="SM00409">
    <property type="entry name" value="IG"/>
    <property type="match status" value="4"/>
</dbReference>
<dbReference type="InterPro" id="IPR003599">
    <property type="entry name" value="Ig_sub"/>
</dbReference>
<reference evidence="5 6" key="1">
    <citation type="journal article" date="2017" name="Gigascience">
        <title>Draft genome of the honey bee ectoparasitic mite, Tropilaelaps mercedesae, is shaped by the parasitic life history.</title>
        <authorList>
            <person name="Dong X."/>
            <person name="Armstrong S.D."/>
            <person name="Xia D."/>
            <person name="Makepeace B.L."/>
            <person name="Darby A.C."/>
            <person name="Kadowaki T."/>
        </authorList>
    </citation>
    <scope>NUCLEOTIDE SEQUENCE [LARGE SCALE GENOMIC DNA]</scope>
    <source>
        <strain evidence="5">Wuxi-XJTLU</strain>
    </source>
</reference>
<sequence length="1491" mass="161087">MSLRRPRPPALTSVLIAVWAAGFGHGGFASGRDPSLEPATPARAQPITLSSATSAAAAAAPLRHRSPPTRTEEVATRRRAKMTADLAAIVGSGPSLSHSLGRSAHHKTRQYDGKTASRDVGLEVDEISSPVYRLWHSGRAPHIEQQQQQQRLQLLHHYDRGRHRVRHRSAVSTNKSIAIGHFRGLAAVDVKNRTRRRPWIDNASDEVDEPLQEIGTSRRREILRENRQALGENGRDEHSLQSSEGSVETGYVPGEPAEHDSDAVLGRAGVQNDGNIDIHNNNHHESLMTKQSEASSSAITDGRLGHRDQLQLDEMEHTQGMMQTSARAQSVTQGRHALVQQQQPQQQQQQQQQQQHGSGQKKGVKKASVVFTAVEGGSVLLPCTVTPGSEWKAGGNDGDDEVALVLWYKDDIPAPLYTVDARGSTGDLSAARQSSLDFLKDRAVFTMASASPSMATIGQQPQMPTQGGSTGGGPTPSLSSSSVAHLQLEPVRGSDEGEYRCRVDFKRARSINTVVNLRVIVPPGAPVIETGSGVVLRGGLVGPFNEGDPLTLHCYTRNVGRPRATLLWTGRDGHVIDDSFTFDHLDTTHSVVRNTLEIGALRREHLLAGFSCQATNNNLTGPSKTTITLDLNCGSSTSMLSLTPETEDDGAVLICRAENPAIATAEAGTNGKRSAAALKRSWTLDVHYTPRVSVSLGGGLHLGDIREGRDVYLECEIKANPPAHETLWHFNETTELHTDKDKGIIISGSSLVLQSVNRAQRGWYTCSASNREGTTRSTGFFLRVKCLDVAQVAGPGWTGSKNSGGVDSSYGEENACDGDVPRCRQPSERRVYGVDLHETAQIWCDLDADPMENLHFSWAFNNSQQGKRADLSTLTTREHRTAMINYKPLTEQDYGELFCFGRNEVGKQIEPCVYHIVAAATPDPLENCSQVNATNSGLTVECVEGAWSSAAVVQSQLFFIAELYSVETQTGDSNGGRIGEQVKPVERLKPIANVTLDGSAAPSAPLFVFTDLPLADDVDADGGAGRTYRVRLYAQNHKGRSAVRILSVHLLNAASKYQTKQTGNRPGITWVVRPLLGLVLGLIVSVATGGFALFALLKCNSKQQTQHKHGAHEDDNKALAPQTDTGSNKSMVLSLLKSDAGPAQCENSLNSSRSPAGDQPDMAPQSLPMATRPEELPLMDAGPPDIIQRHPGSISGGDELQMTSDELTVHDEVDFYGGWSGSETVDMFYRTRTLRDGGRRDHFGTGKWVGRMSLAKAEASRIGQVMHNVGVYSTLRTHPQGAKSSLRGKVNGAPICTSSNGAPSFGSSLPRQQEHQHHVLVKVKHQHPATTVVSPPHGPAPSCGLWTSPSNSLDPPVEASSSCNSLSAILPPSSSPGKDFRSDTMSTFANGDGLLSEIQDQPDSALLADPSLISSAGTSRTSQRRPQQKPRKQEQSDALPTSPNHADYDPTVFSRDGERQEQADFAELYKQPADLKTRPHFQKANSVESSV</sequence>
<dbReference type="OrthoDB" id="6250964at2759"/>
<gene>
    <name evidence="5" type="ORF">BIW11_00571</name>
</gene>
<feature type="compositionally biased region" description="Low complexity" evidence="1">
    <location>
        <begin position="456"/>
        <end position="467"/>
    </location>
</feature>
<comment type="caution">
    <text evidence="5">The sequence shown here is derived from an EMBL/GenBank/DDBJ whole genome shotgun (WGS) entry which is preliminary data.</text>
</comment>
<dbReference type="InParanoid" id="A0A1V9XT66"/>
<keyword evidence="3" id="KW-0732">Signal</keyword>
<feature type="compositionally biased region" description="Polar residues" evidence="1">
    <location>
        <begin position="1345"/>
        <end position="1367"/>
    </location>
</feature>
<feature type="domain" description="Ig-like" evidence="4">
    <location>
        <begin position="375"/>
        <end position="512"/>
    </location>
</feature>
<protein>
    <recommendedName>
        <fullName evidence="4">Ig-like domain-containing protein</fullName>
    </recommendedName>
</protein>
<feature type="domain" description="Ig-like" evidence="4">
    <location>
        <begin position="690"/>
        <end position="777"/>
    </location>
</feature>
<dbReference type="PANTHER" id="PTHR23278">
    <property type="entry name" value="SIDESTEP PROTEIN"/>
    <property type="match status" value="1"/>
</dbReference>
<feature type="region of interest" description="Disordered" evidence="1">
    <location>
        <begin position="321"/>
        <end position="364"/>
    </location>
</feature>
<evidence type="ECO:0000259" key="4">
    <source>
        <dbReference type="PROSITE" id="PS50835"/>
    </source>
</evidence>
<feature type="region of interest" description="Disordered" evidence="1">
    <location>
        <begin position="58"/>
        <end position="79"/>
    </location>
</feature>
<dbReference type="SMART" id="SM00408">
    <property type="entry name" value="IGc2"/>
    <property type="match status" value="3"/>
</dbReference>
<feature type="region of interest" description="Disordered" evidence="1">
    <location>
        <begin position="228"/>
        <end position="260"/>
    </location>
</feature>
<feature type="compositionally biased region" description="Low complexity" evidence="1">
    <location>
        <begin position="340"/>
        <end position="355"/>
    </location>
</feature>
<dbReference type="STRING" id="418985.A0A1V9XT66"/>
<dbReference type="PANTHER" id="PTHR23278:SF19">
    <property type="entry name" value="OBSCURIN"/>
    <property type="match status" value="1"/>
</dbReference>
<name>A0A1V9XT66_9ACAR</name>
<dbReference type="InterPro" id="IPR003598">
    <property type="entry name" value="Ig_sub2"/>
</dbReference>
<feature type="compositionally biased region" description="Polar residues" evidence="1">
    <location>
        <begin position="321"/>
        <end position="333"/>
    </location>
</feature>
<feature type="chain" id="PRO_5012528933" description="Ig-like domain-containing protein" evidence="3">
    <location>
        <begin position="27"/>
        <end position="1491"/>
    </location>
</feature>
<dbReference type="PROSITE" id="PS50835">
    <property type="entry name" value="IG_LIKE"/>
    <property type="match status" value="3"/>
</dbReference>
<feature type="region of interest" description="Disordered" evidence="1">
    <location>
        <begin position="1142"/>
        <end position="1168"/>
    </location>
</feature>
<keyword evidence="2" id="KW-0812">Transmembrane</keyword>
<feature type="region of interest" description="Disordered" evidence="1">
    <location>
        <begin position="94"/>
        <end position="116"/>
    </location>
</feature>
<evidence type="ECO:0000256" key="3">
    <source>
        <dbReference type="SAM" id="SignalP"/>
    </source>
</evidence>
<evidence type="ECO:0000313" key="6">
    <source>
        <dbReference type="Proteomes" id="UP000192247"/>
    </source>
</evidence>
<evidence type="ECO:0000313" key="5">
    <source>
        <dbReference type="EMBL" id="OQR76558.1"/>
    </source>
</evidence>
<accession>A0A1V9XT66</accession>
<dbReference type="SUPFAM" id="SSF48726">
    <property type="entry name" value="Immunoglobulin"/>
    <property type="match status" value="4"/>
</dbReference>
<feature type="region of interest" description="Disordered" evidence="1">
    <location>
        <begin position="453"/>
        <end position="482"/>
    </location>
</feature>
<dbReference type="Proteomes" id="UP000192247">
    <property type="component" value="Unassembled WGS sequence"/>
</dbReference>
<keyword evidence="2" id="KW-1133">Transmembrane helix</keyword>
<feature type="transmembrane region" description="Helical" evidence="2">
    <location>
        <begin position="1075"/>
        <end position="1097"/>
    </location>
</feature>
<dbReference type="Pfam" id="PF13927">
    <property type="entry name" value="Ig_3"/>
    <property type="match status" value="1"/>
</dbReference>
<feature type="signal peptide" evidence="3">
    <location>
        <begin position="1"/>
        <end position="26"/>
    </location>
</feature>
<dbReference type="Gene3D" id="2.60.40.10">
    <property type="entry name" value="Immunoglobulins"/>
    <property type="match status" value="4"/>
</dbReference>
<feature type="compositionally biased region" description="Polar residues" evidence="1">
    <location>
        <begin position="1145"/>
        <end position="1154"/>
    </location>
</feature>
<feature type="region of interest" description="Disordered" evidence="1">
    <location>
        <begin position="1410"/>
        <end position="1491"/>
    </location>
</feature>
<dbReference type="InterPro" id="IPR013783">
    <property type="entry name" value="Ig-like_fold"/>
</dbReference>
<feature type="compositionally biased region" description="Basic and acidic residues" evidence="1">
    <location>
        <begin position="228"/>
        <end position="239"/>
    </location>
</feature>
<keyword evidence="6" id="KW-1185">Reference proteome</keyword>
<feature type="domain" description="Ig-like" evidence="4">
    <location>
        <begin position="526"/>
        <end position="628"/>
    </location>
</feature>
<dbReference type="EMBL" id="MNPL01004677">
    <property type="protein sequence ID" value="OQR76558.1"/>
    <property type="molecule type" value="Genomic_DNA"/>
</dbReference>
<feature type="region of interest" description="Disordered" evidence="1">
    <location>
        <begin position="1107"/>
        <end position="1126"/>
    </location>
</feature>
<evidence type="ECO:0000256" key="2">
    <source>
        <dbReference type="SAM" id="Phobius"/>
    </source>
</evidence>
<dbReference type="InterPro" id="IPR036179">
    <property type="entry name" value="Ig-like_dom_sf"/>
</dbReference>
<dbReference type="InterPro" id="IPR007110">
    <property type="entry name" value="Ig-like_dom"/>
</dbReference>
<evidence type="ECO:0000256" key="1">
    <source>
        <dbReference type="SAM" id="MobiDB-lite"/>
    </source>
</evidence>